<protein>
    <recommendedName>
        <fullName evidence="3">Nucleotidyltransferase family protein</fullName>
    </recommendedName>
</protein>
<dbReference type="Gene3D" id="3.30.460.40">
    <property type="match status" value="1"/>
</dbReference>
<dbReference type="PATRIC" id="fig|271065.3.peg.1956"/>
<keyword evidence="2" id="KW-1185">Reference proteome</keyword>
<name>G4T2F1_META2</name>
<dbReference type="KEGG" id="mah:MEALZ_1905"/>
<dbReference type="HOGENOM" id="CLU_062407_0_0_6"/>
<organism evidence="1 2">
    <name type="scientific">Methylotuvimicrobium alcaliphilum (strain DSM 19304 / NCIMB 14124 / VKM B-2133 / 20Z)</name>
    <name type="common">Methylomicrobium alcaliphilum</name>
    <dbReference type="NCBI Taxonomy" id="1091494"/>
    <lineage>
        <taxon>Bacteria</taxon>
        <taxon>Pseudomonadati</taxon>
        <taxon>Pseudomonadota</taxon>
        <taxon>Gammaproteobacteria</taxon>
        <taxon>Methylococcales</taxon>
        <taxon>Methylococcaceae</taxon>
        <taxon>Methylotuvimicrobium</taxon>
    </lineage>
</organism>
<dbReference type="AlphaFoldDB" id="G4T2F1"/>
<evidence type="ECO:0000313" key="1">
    <source>
        <dbReference type="EMBL" id="CCE23591.1"/>
    </source>
</evidence>
<proteinExistence type="predicted"/>
<evidence type="ECO:0000313" key="2">
    <source>
        <dbReference type="Proteomes" id="UP000008315"/>
    </source>
</evidence>
<accession>G4T2F1</accession>
<gene>
    <name evidence="1" type="ordered locus">MEALZ_1905</name>
</gene>
<dbReference type="Proteomes" id="UP000008315">
    <property type="component" value="Chromosome"/>
</dbReference>
<sequence>MSSMPNARHLLLRALTNPRSLEHLELKEWELLVRFARASKLLAALGFKLAKSYLNPIIPPQVQEHFLAAQKLVEYRQRLVMWELNRINKVVASLDVDILVLKGGAYMMLDLDMAHGRSVSDIDILVSKNDIERLENCLTDYGWQTAKIDAYDQHYYRTWMHEIPPMRHRDRFVEVDIHHTILPLTSRLHPDPDRLFKDAVKVSGYDFKVLSPIDMVLHSAAHLFYDAELTDSDFRDLVDLHELLTLFSEDKPEFLEMLEKRSCELQLQRPLYYTFYFSKNLLNTQIPKKLITEHSGRPSVFVRWVMEKLVPVSLLPEHPDYPRKRVALARWLLYMRSHYLRMPLYLLLPHLMKKAKKRLERKDLDELKSQHQNDDT</sequence>
<dbReference type="InterPro" id="IPR039498">
    <property type="entry name" value="NTP_transf_5"/>
</dbReference>
<reference evidence="2" key="1">
    <citation type="journal article" date="2012" name="J. Bacteriol.">
        <title>Genome sequence of the haloalkaliphilic methanotrophic bacterium Methylomicrobium alcaliphilum 20Z.</title>
        <authorList>
            <person name="Vuilleumier S."/>
            <person name="Khmelenina V.N."/>
            <person name="Bringel F."/>
            <person name="Reshetnikov A.S."/>
            <person name="Lajus A."/>
            <person name="Mangenot S."/>
            <person name="Rouy Z."/>
            <person name="Op den Camp H.J."/>
            <person name="Jetten M.S."/>
            <person name="Dispirito A.A."/>
            <person name="Dunfield P."/>
            <person name="Klotz M.G."/>
            <person name="Semrau J.D."/>
            <person name="Stein L.Y."/>
            <person name="Barbe V."/>
            <person name="Medigue C."/>
            <person name="Trotsenko Y.A."/>
            <person name="Kalyuzhnaya M.G."/>
        </authorList>
    </citation>
    <scope>NUCLEOTIDE SEQUENCE [LARGE SCALE GENOMIC DNA]</scope>
    <source>
        <strain evidence="2">DSM 19304 / NCIMB 14124 / VKM B-2133 / 20Z</strain>
    </source>
</reference>
<dbReference type="RefSeq" id="WP_014148384.1">
    <property type="nucleotide sequence ID" value="NC_016112.1"/>
</dbReference>
<dbReference type="EMBL" id="FO082060">
    <property type="protein sequence ID" value="CCE23591.1"/>
    <property type="molecule type" value="Genomic_DNA"/>
</dbReference>
<dbReference type="STRING" id="1091494.MEALZ_1905"/>
<dbReference type="Pfam" id="PF14907">
    <property type="entry name" value="NTP_transf_5"/>
    <property type="match status" value="1"/>
</dbReference>
<evidence type="ECO:0008006" key="3">
    <source>
        <dbReference type="Google" id="ProtNLM"/>
    </source>
</evidence>